<name>A0A6C0CIN1_9ZZZZ</name>
<dbReference type="AlphaFoldDB" id="A0A6C0CIN1"/>
<reference evidence="1" key="1">
    <citation type="journal article" date="2020" name="Nature">
        <title>Giant virus diversity and host interactions through global metagenomics.</title>
        <authorList>
            <person name="Schulz F."/>
            <person name="Roux S."/>
            <person name="Paez-Espino D."/>
            <person name="Jungbluth S."/>
            <person name="Walsh D.A."/>
            <person name="Denef V.J."/>
            <person name="McMahon K.D."/>
            <person name="Konstantinidis K.T."/>
            <person name="Eloe-Fadrosh E.A."/>
            <person name="Kyrpides N.C."/>
            <person name="Woyke T."/>
        </authorList>
    </citation>
    <scope>NUCLEOTIDE SEQUENCE</scope>
    <source>
        <strain evidence="1">GVMAG-M-3300021120-1</strain>
    </source>
</reference>
<organism evidence="1">
    <name type="scientific">viral metagenome</name>
    <dbReference type="NCBI Taxonomy" id="1070528"/>
    <lineage>
        <taxon>unclassified sequences</taxon>
        <taxon>metagenomes</taxon>
        <taxon>organismal metagenomes</taxon>
    </lineage>
</organism>
<protein>
    <submittedName>
        <fullName evidence="1">Uncharacterized protein</fullName>
    </submittedName>
</protein>
<sequence length="269" mass="31184">MDTTKIFQQFVDDIKKTFPSEEPVVDVEKDVKYFETLFPSALKIFQRDDGFFIEEPRRMFGVNMTDLWLRAGDSKELFWKHMQASLLGSFMHGDIKEKIGPMIDVIKKVLSGTGNQSDEINKILEDKNSESHFKRILDYVMDTRIAKVFMQVVEEIDIKELELNFDNPQEILDMVRNPEHPTMQRVIQKLQAIVKDKVQKGNLTQQQILREIEGIKAKITSVFGNVFNEALGGTQSEIPSSVMMGNSPEARRQRMLARLQKKQREKNSR</sequence>
<proteinExistence type="predicted"/>
<dbReference type="EMBL" id="MN739416">
    <property type="protein sequence ID" value="QHT03730.1"/>
    <property type="molecule type" value="Genomic_DNA"/>
</dbReference>
<accession>A0A6C0CIN1</accession>
<evidence type="ECO:0000313" key="1">
    <source>
        <dbReference type="EMBL" id="QHT03730.1"/>
    </source>
</evidence>